<sequence length="65" mass="7048">MPGSIVAARTLLIDRHRSNATWIGPAITLPLATRNQAPSGNKQRMCGAAGFACCIAYRIAPRRRQ</sequence>
<name>A0A1B4G062_9BURK</name>
<evidence type="ECO:0000313" key="2">
    <source>
        <dbReference type="Proteomes" id="UP000067711"/>
    </source>
</evidence>
<protein>
    <submittedName>
        <fullName evidence="1">Uncharacterized protein</fullName>
    </submittedName>
</protein>
<accession>A0A1B4G062</accession>
<reference evidence="1 2" key="1">
    <citation type="submission" date="2015-12" db="EMBL/GenBank/DDBJ databases">
        <title>Diversity of Burkholderia near neighbor genomes.</title>
        <authorList>
            <person name="Sahl J."/>
            <person name="Wagner D."/>
            <person name="Keim P."/>
        </authorList>
    </citation>
    <scope>NUCLEOTIDE SEQUENCE [LARGE SCALE GENOMIC DNA]</scope>
    <source>
        <strain evidence="1 2">BDU8</strain>
    </source>
</reference>
<proteinExistence type="predicted"/>
<dbReference type="AlphaFoldDB" id="A0A1B4G062"/>
<dbReference type="RefSeq" id="WP_066485357.1">
    <property type="nucleotide sequence ID" value="NZ_CP013389.1"/>
</dbReference>
<dbReference type="EMBL" id="CP013389">
    <property type="protein sequence ID" value="AOJ09300.1"/>
    <property type="molecule type" value="Genomic_DNA"/>
</dbReference>
<organism evidence="1 2">
    <name type="scientific">Burkholderia mayonis</name>
    <dbReference type="NCBI Taxonomy" id="1385591"/>
    <lineage>
        <taxon>Bacteria</taxon>
        <taxon>Pseudomonadati</taxon>
        <taxon>Pseudomonadota</taxon>
        <taxon>Betaproteobacteria</taxon>
        <taxon>Burkholderiales</taxon>
        <taxon>Burkholderiaceae</taxon>
        <taxon>Burkholderia</taxon>
        <taxon>pseudomallei group</taxon>
    </lineage>
</organism>
<gene>
    <name evidence="1" type="ORF">WS71_18225</name>
</gene>
<dbReference type="Proteomes" id="UP000067711">
    <property type="component" value="Chromosome 1"/>
</dbReference>
<evidence type="ECO:0000313" key="1">
    <source>
        <dbReference type="EMBL" id="AOJ09300.1"/>
    </source>
</evidence>